<dbReference type="Gene3D" id="3.30.565.10">
    <property type="entry name" value="Histidine kinase-like ATPase, C-terminal domain"/>
    <property type="match status" value="1"/>
</dbReference>
<dbReference type="Proteomes" id="UP000622017">
    <property type="component" value="Unassembled WGS sequence"/>
</dbReference>
<evidence type="ECO:0000313" key="11">
    <source>
        <dbReference type="Proteomes" id="UP000622017"/>
    </source>
</evidence>
<dbReference type="InterPro" id="IPR003661">
    <property type="entry name" value="HisK_dim/P_dom"/>
</dbReference>
<accession>A0ABR7MJJ5</accession>
<dbReference type="Pfam" id="PF08447">
    <property type="entry name" value="PAS_3"/>
    <property type="match status" value="2"/>
</dbReference>
<comment type="caution">
    <text evidence="10">The sequence shown here is derived from an EMBL/GenBank/DDBJ whole genome shotgun (WGS) entry which is preliminary data.</text>
</comment>
<evidence type="ECO:0000256" key="4">
    <source>
        <dbReference type="ARBA" id="ARBA00022679"/>
    </source>
</evidence>
<dbReference type="PROSITE" id="PS50113">
    <property type="entry name" value="PAC"/>
    <property type="match status" value="3"/>
</dbReference>
<sequence>MFEQTPAAICLLRGPAHHVTYYNPACQALFPGRDLHGQPAAQVLPEAAANGFVALLDRVYRTGQPCTSLEVPLVVNLHNGQPPRPLFFNFTYNAYREAGQLTGVLVFAYDVTEQVLSRQAAERQRQLLHQLYEEAPVPIAVLDGPTWVYELVNPAYQRVFPGRVLLGRPLLEALPEVADSPMPAILAQVYRTGEPYSAQEMPLNLARYDDAAPEVIYGSFTCQARRNTQGEVDGLVFFATDVSEQVRARQQAQQSEARFRHLTETTPLVVWEADAQGHTTYLSPHWEQFGHPSADGGGGWLQAVHPDDRQPTLDAWQTAVHRGQPFQAELRLREAATGTYRWHLDRAVPVRDAEGQVVQWVGAASDIHELKHLQQTLLESEQYFRNMADHVPAILWVTDPTGSCTYLNRPWYDYTGQTEREALGFGWLNAVHPEDAAATETAFRDANARQSDFRVIYRLRRPNGHYRWAIDAATPRFDAQGHFAGMVGVVLDVHEQQTVEHARQQLTAELRLARDEAQALNQELRTANQQLVRTNLDLDNFVYAASHDLKQPVHNLGGLLDELLRSVQIIDSAEELVLLPLIRQALQQLSLTIDDLAALGQAQQASAGPAEPVPLAELTAEVLRTLEPQAHAARAHVTTNFTACPTLAFPRANLRTVLLNLVSNALKYAHPDRPARIHIEMRRSDDQAVLVVQDNGLGFDAEKYGAELFHLFRRLHGHTAGSGVGLYLVHRIVQAAGGRIEVESQEGQGATFRLWLGGGEAEGE</sequence>
<feature type="domain" description="PAS" evidence="8">
    <location>
        <begin position="380"/>
        <end position="450"/>
    </location>
</feature>
<dbReference type="SUPFAM" id="SSF55785">
    <property type="entry name" value="PYP-like sensor domain (PAS domain)"/>
    <property type="match status" value="4"/>
</dbReference>
<keyword evidence="4" id="KW-0808">Transferase</keyword>
<keyword evidence="11" id="KW-1185">Reference proteome</keyword>
<dbReference type="EC" id="2.7.13.3" evidence="2"/>
<protein>
    <recommendedName>
        <fullName evidence="2">histidine kinase</fullName>
        <ecNumber evidence="2">2.7.13.3</ecNumber>
    </recommendedName>
</protein>
<dbReference type="SMART" id="SM00388">
    <property type="entry name" value="HisKA"/>
    <property type="match status" value="1"/>
</dbReference>
<dbReference type="InterPro" id="IPR003594">
    <property type="entry name" value="HATPase_dom"/>
</dbReference>
<dbReference type="PROSITE" id="PS50109">
    <property type="entry name" value="HIS_KIN"/>
    <property type="match status" value="1"/>
</dbReference>
<dbReference type="EMBL" id="JACSCY010000005">
    <property type="protein sequence ID" value="MBC6611118.1"/>
    <property type="molecule type" value="Genomic_DNA"/>
</dbReference>
<dbReference type="SMART" id="SM00086">
    <property type="entry name" value="PAC"/>
    <property type="match status" value="3"/>
</dbReference>
<dbReference type="PRINTS" id="PR00344">
    <property type="entry name" value="BCTRLSENSOR"/>
</dbReference>
<dbReference type="PANTHER" id="PTHR43304">
    <property type="entry name" value="PHYTOCHROME-LIKE PROTEIN CPH1"/>
    <property type="match status" value="1"/>
</dbReference>
<dbReference type="InterPro" id="IPR001610">
    <property type="entry name" value="PAC"/>
</dbReference>
<dbReference type="SUPFAM" id="SSF47384">
    <property type="entry name" value="Homodimeric domain of signal transducing histidine kinase"/>
    <property type="match status" value="1"/>
</dbReference>
<dbReference type="InterPro" id="IPR000014">
    <property type="entry name" value="PAS"/>
</dbReference>
<gene>
    <name evidence="10" type="ORF">H8B15_09295</name>
</gene>
<dbReference type="SMART" id="SM00387">
    <property type="entry name" value="HATPase_c"/>
    <property type="match status" value="1"/>
</dbReference>
<dbReference type="InterPro" id="IPR035965">
    <property type="entry name" value="PAS-like_dom_sf"/>
</dbReference>
<dbReference type="CDD" id="cd00130">
    <property type="entry name" value="PAS"/>
    <property type="match status" value="2"/>
</dbReference>
<dbReference type="CDD" id="cd00082">
    <property type="entry name" value="HisKA"/>
    <property type="match status" value="1"/>
</dbReference>
<evidence type="ECO:0000259" key="9">
    <source>
        <dbReference type="PROSITE" id="PS50113"/>
    </source>
</evidence>
<evidence type="ECO:0000256" key="1">
    <source>
        <dbReference type="ARBA" id="ARBA00000085"/>
    </source>
</evidence>
<keyword evidence="3" id="KW-0597">Phosphoprotein</keyword>
<evidence type="ECO:0000259" key="7">
    <source>
        <dbReference type="PROSITE" id="PS50109"/>
    </source>
</evidence>
<dbReference type="Gene3D" id="1.10.287.130">
    <property type="match status" value="1"/>
</dbReference>
<evidence type="ECO:0000259" key="8">
    <source>
        <dbReference type="PROSITE" id="PS50112"/>
    </source>
</evidence>
<dbReference type="InterPro" id="IPR013655">
    <property type="entry name" value="PAS_fold_3"/>
</dbReference>
<feature type="domain" description="PAC" evidence="9">
    <location>
        <begin position="449"/>
        <end position="505"/>
    </location>
</feature>
<evidence type="ECO:0000256" key="5">
    <source>
        <dbReference type="ARBA" id="ARBA00022777"/>
    </source>
</evidence>
<organism evidence="10 11">
    <name type="scientific">Hymenobacter citatus</name>
    <dbReference type="NCBI Taxonomy" id="2763506"/>
    <lineage>
        <taxon>Bacteria</taxon>
        <taxon>Pseudomonadati</taxon>
        <taxon>Bacteroidota</taxon>
        <taxon>Cytophagia</taxon>
        <taxon>Cytophagales</taxon>
        <taxon>Hymenobacteraceae</taxon>
        <taxon>Hymenobacter</taxon>
    </lineage>
</organism>
<keyword evidence="6" id="KW-0175">Coiled coil</keyword>
<dbReference type="InterPro" id="IPR000700">
    <property type="entry name" value="PAS-assoc_C"/>
</dbReference>
<dbReference type="Pfam" id="PF02518">
    <property type="entry name" value="HATPase_c"/>
    <property type="match status" value="1"/>
</dbReference>
<comment type="catalytic activity">
    <reaction evidence="1">
        <text>ATP + protein L-histidine = ADP + protein N-phospho-L-histidine.</text>
        <dbReference type="EC" id="2.7.13.3"/>
    </reaction>
</comment>
<feature type="domain" description="PAC" evidence="9">
    <location>
        <begin position="326"/>
        <end position="379"/>
    </location>
</feature>
<dbReference type="SMART" id="SM00091">
    <property type="entry name" value="PAS"/>
    <property type="match status" value="4"/>
</dbReference>
<evidence type="ECO:0000256" key="6">
    <source>
        <dbReference type="SAM" id="Coils"/>
    </source>
</evidence>
<dbReference type="RefSeq" id="WP_187319401.1">
    <property type="nucleotide sequence ID" value="NZ_JACSCY010000005.1"/>
</dbReference>
<evidence type="ECO:0000313" key="10">
    <source>
        <dbReference type="EMBL" id="MBC6611118.1"/>
    </source>
</evidence>
<dbReference type="PROSITE" id="PS50112">
    <property type="entry name" value="PAS"/>
    <property type="match status" value="1"/>
</dbReference>
<dbReference type="InterPro" id="IPR036890">
    <property type="entry name" value="HATPase_C_sf"/>
</dbReference>
<proteinExistence type="predicted"/>
<keyword evidence="5" id="KW-0418">Kinase</keyword>
<feature type="coiled-coil region" evidence="6">
    <location>
        <begin position="496"/>
        <end position="537"/>
    </location>
</feature>
<dbReference type="InterPro" id="IPR036097">
    <property type="entry name" value="HisK_dim/P_sf"/>
</dbReference>
<feature type="domain" description="PAC" evidence="9">
    <location>
        <begin position="199"/>
        <end position="254"/>
    </location>
</feature>
<dbReference type="InterPro" id="IPR004358">
    <property type="entry name" value="Sig_transdc_His_kin-like_C"/>
</dbReference>
<dbReference type="NCBIfam" id="TIGR00229">
    <property type="entry name" value="sensory_box"/>
    <property type="match status" value="2"/>
</dbReference>
<evidence type="ECO:0000256" key="2">
    <source>
        <dbReference type="ARBA" id="ARBA00012438"/>
    </source>
</evidence>
<evidence type="ECO:0000256" key="3">
    <source>
        <dbReference type="ARBA" id="ARBA00022553"/>
    </source>
</evidence>
<dbReference type="InterPro" id="IPR052162">
    <property type="entry name" value="Sensor_kinase/Photoreceptor"/>
</dbReference>
<dbReference type="Pfam" id="PF08448">
    <property type="entry name" value="PAS_4"/>
    <property type="match status" value="2"/>
</dbReference>
<dbReference type="Gene3D" id="3.30.450.20">
    <property type="entry name" value="PAS domain"/>
    <property type="match status" value="4"/>
</dbReference>
<dbReference type="PANTHER" id="PTHR43304:SF1">
    <property type="entry name" value="PAC DOMAIN-CONTAINING PROTEIN"/>
    <property type="match status" value="1"/>
</dbReference>
<dbReference type="SUPFAM" id="SSF55874">
    <property type="entry name" value="ATPase domain of HSP90 chaperone/DNA topoisomerase II/histidine kinase"/>
    <property type="match status" value="1"/>
</dbReference>
<dbReference type="InterPro" id="IPR013656">
    <property type="entry name" value="PAS_4"/>
</dbReference>
<dbReference type="InterPro" id="IPR005467">
    <property type="entry name" value="His_kinase_dom"/>
</dbReference>
<reference evidence="10 11" key="1">
    <citation type="submission" date="2020-08" db="EMBL/GenBank/DDBJ databases">
        <title>Hymenobacter sp.</title>
        <authorList>
            <person name="Kim M.K."/>
        </authorList>
    </citation>
    <scope>NUCLEOTIDE SEQUENCE [LARGE SCALE GENOMIC DNA]</scope>
    <source>
        <strain evidence="10 11">BT507</strain>
    </source>
</reference>
<name>A0ABR7MJJ5_9BACT</name>
<feature type="domain" description="Histidine kinase" evidence="7">
    <location>
        <begin position="544"/>
        <end position="760"/>
    </location>
</feature>